<accession>A0ABN5PAY2</accession>
<organism evidence="1 2">
    <name type="scientific">Vibrio alfacsensis</name>
    <dbReference type="NCBI Taxonomy" id="1074311"/>
    <lineage>
        <taxon>Bacteria</taxon>
        <taxon>Pseudomonadati</taxon>
        <taxon>Pseudomonadota</taxon>
        <taxon>Gammaproteobacteria</taxon>
        <taxon>Vibrionales</taxon>
        <taxon>Vibrionaceae</taxon>
        <taxon>Vibrio</taxon>
    </lineage>
</organism>
<evidence type="ECO:0000313" key="1">
    <source>
        <dbReference type="EMBL" id="AXY00286.1"/>
    </source>
</evidence>
<protein>
    <submittedName>
        <fullName evidence="1">Uncharacterized protein</fullName>
    </submittedName>
</protein>
<name>A0ABN5PAY2_9VIBR</name>
<keyword evidence="2" id="KW-1185">Reference proteome</keyword>
<proteinExistence type="predicted"/>
<dbReference type="EMBL" id="CP032093">
    <property type="protein sequence ID" value="AXY00286.1"/>
    <property type="molecule type" value="Genomic_DNA"/>
</dbReference>
<reference evidence="1 2" key="1">
    <citation type="submission" date="2018-08" db="EMBL/GenBank/DDBJ databases">
        <title>Genomic taxonomy of the Vibrionaceae family.</title>
        <authorList>
            <person name="Gomez-Gil B."/>
            <person name="Tanaka M."/>
            <person name="Sawabe T."/>
            <person name="Enciso-Ibarra K."/>
        </authorList>
    </citation>
    <scope>NUCLEOTIDE SEQUENCE [LARGE SCALE GENOMIC DNA]</scope>
    <source>
        <strain evidence="1 2">CAIM 1831</strain>
    </source>
</reference>
<gene>
    <name evidence="1" type="ORF">D1115_02575</name>
</gene>
<sequence length="95" mass="10968">MQNSVLPKIIDADLLQITQQNYNSPHFFIHLTPGCNRLQDFVPLTLVHIKSAPIYTNQRNSKLRVSIDKTFENKAQICDKSRFDKQNADTKNPLK</sequence>
<evidence type="ECO:0000313" key="2">
    <source>
        <dbReference type="Proteomes" id="UP000262832"/>
    </source>
</evidence>
<dbReference type="Proteomes" id="UP000262832">
    <property type="component" value="Chromosome I"/>
</dbReference>